<dbReference type="AlphaFoldDB" id="A0AAP0I6L5"/>
<name>A0AAP0I6L5_9MAGN</name>
<gene>
    <name evidence="2" type="ORF">Sjap_017686</name>
</gene>
<keyword evidence="3" id="KW-1185">Reference proteome</keyword>
<comment type="caution">
    <text evidence="2">The sequence shown here is derived from an EMBL/GenBank/DDBJ whole genome shotgun (WGS) entry which is preliminary data.</text>
</comment>
<accession>A0AAP0I6L5</accession>
<proteinExistence type="inferred from homology"/>
<dbReference type="EMBL" id="JBBNAE010000007">
    <property type="protein sequence ID" value="KAK9109626.1"/>
    <property type="molecule type" value="Genomic_DNA"/>
</dbReference>
<evidence type="ECO:0008006" key="4">
    <source>
        <dbReference type="Google" id="ProtNLM"/>
    </source>
</evidence>
<dbReference type="PANTHER" id="PTHR31374">
    <property type="entry name" value="AUXIN-INDUCED PROTEIN-LIKE-RELATED"/>
    <property type="match status" value="1"/>
</dbReference>
<protein>
    <recommendedName>
        <fullName evidence="4">Small auxin up regulated protein</fullName>
    </recommendedName>
</protein>
<dbReference type="PANTHER" id="PTHR31374:SF216">
    <property type="entry name" value="SAUR-LIKE AUXIN-RESPONSIVE PROTEIN FAMILY"/>
    <property type="match status" value="1"/>
</dbReference>
<sequence>MKNNGSSNVSRVLKKIWCCGSKSFPTDLPKGHIRVYVGNDTDQALYKFELEAKYLNHPIVEDLLQLSVEEFGYSYNGGLRIACEVELFRYLIELLKSQNPLAHCLGLQDLISMFYKSNSGSS</sequence>
<dbReference type="Proteomes" id="UP001417504">
    <property type="component" value="Unassembled WGS sequence"/>
</dbReference>
<organism evidence="2 3">
    <name type="scientific">Stephania japonica</name>
    <dbReference type="NCBI Taxonomy" id="461633"/>
    <lineage>
        <taxon>Eukaryota</taxon>
        <taxon>Viridiplantae</taxon>
        <taxon>Streptophyta</taxon>
        <taxon>Embryophyta</taxon>
        <taxon>Tracheophyta</taxon>
        <taxon>Spermatophyta</taxon>
        <taxon>Magnoliopsida</taxon>
        <taxon>Ranunculales</taxon>
        <taxon>Menispermaceae</taxon>
        <taxon>Menispermoideae</taxon>
        <taxon>Cissampelideae</taxon>
        <taxon>Stephania</taxon>
    </lineage>
</organism>
<evidence type="ECO:0000313" key="2">
    <source>
        <dbReference type="EMBL" id="KAK9109626.1"/>
    </source>
</evidence>
<comment type="similarity">
    <text evidence="1">Belongs to the ARG7 family.</text>
</comment>
<reference evidence="2 3" key="1">
    <citation type="submission" date="2024-01" db="EMBL/GenBank/DDBJ databases">
        <title>Genome assemblies of Stephania.</title>
        <authorList>
            <person name="Yang L."/>
        </authorList>
    </citation>
    <scope>NUCLEOTIDE SEQUENCE [LARGE SCALE GENOMIC DNA]</scope>
    <source>
        <strain evidence="2">QJT</strain>
        <tissue evidence="2">Leaf</tissue>
    </source>
</reference>
<evidence type="ECO:0000256" key="1">
    <source>
        <dbReference type="ARBA" id="ARBA00006974"/>
    </source>
</evidence>
<dbReference type="InterPro" id="IPR003676">
    <property type="entry name" value="SAUR_fam"/>
</dbReference>
<dbReference type="Pfam" id="PF02519">
    <property type="entry name" value="Auxin_inducible"/>
    <property type="match status" value="1"/>
</dbReference>
<dbReference type="GO" id="GO:0009733">
    <property type="term" value="P:response to auxin"/>
    <property type="evidence" value="ECO:0007669"/>
    <property type="project" value="InterPro"/>
</dbReference>
<evidence type="ECO:0000313" key="3">
    <source>
        <dbReference type="Proteomes" id="UP001417504"/>
    </source>
</evidence>